<comment type="caution">
    <text evidence="2">The sequence shown here is derived from an EMBL/GenBank/DDBJ whole genome shotgun (WGS) entry which is preliminary data.</text>
</comment>
<dbReference type="InterPro" id="IPR011044">
    <property type="entry name" value="Quino_amine_DH_bsu"/>
</dbReference>
<gene>
    <name evidence="2" type="ORF">ACFP1M_10005</name>
</gene>
<dbReference type="SUPFAM" id="SSF50969">
    <property type="entry name" value="YVTN repeat-like/Quinoprotein amine dehydrogenase"/>
    <property type="match status" value="1"/>
</dbReference>
<evidence type="ECO:0008006" key="4">
    <source>
        <dbReference type="Google" id="ProtNLM"/>
    </source>
</evidence>
<dbReference type="RefSeq" id="WP_125576123.1">
    <property type="nucleotide sequence ID" value="NZ_JBHSSO010000068.1"/>
</dbReference>
<protein>
    <recommendedName>
        <fullName evidence="4">Extracellular protein</fullName>
    </recommendedName>
</protein>
<feature type="chain" id="PRO_5046950706" description="Extracellular protein" evidence="1">
    <location>
        <begin position="26"/>
        <end position="365"/>
    </location>
</feature>
<keyword evidence="1" id="KW-0732">Signal</keyword>
<dbReference type="EMBL" id="JBHSSO010000068">
    <property type="protein sequence ID" value="MFC6290503.1"/>
    <property type="molecule type" value="Genomic_DNA"/>
</dbReference>
<evidence type="ECO:0000256" key="1">
    <source>
        <dbReference type="SAM" id="SignalP"/>
    </source>
</evidence>
<accession>A0ABW1UAZ8</accession>
<name>A0ABW1UAZ8_9LACO</name>
<organism evidence="2 3">
    <name type="scientific">Levilactobacillus angrenensis</name>
    <dbReference type="NCBI Taxonomy" id="2486020"/>
    <lineage>
        <taxon>Bacteria</taxon>
        <taxon>Bacillati</taxon>
        <taxon>Bacillota</taxon>
        <taxon>Bacilli</taxon>
        <taxon>Lactobacillales</taxon>
        <taxon>Lactobacillaceae</taxon>
        <taxon>Levilactobacillus</taxon>
    </lineage>
</organism>
<keyword evidence="3" id="KW-1185">Reference proteome</keyword>
<evidence type="ECO:0000313" key="3">
    <source>
        <dbReference type="Proteomes" id="UP001596258"/>
    </source>
</evidence>
<dbReference type="Proteomes" id="UP001596258">
    <property type="component" value="Unassembled WGS sequence"/>
</dbReference>
<sequence length="365" mass="40059">MRRINLLGALILSFGMVATPVTANAMVQVRQSSAALATPKNLTSIDDSQVHFVPVPSSYAQAANPHGTNTIASNQGSPVTFTTKYQLPIPGYQHQAWGDPQSSAVVGQYLYVVYCPTAWHNRGRIVRFDMAALNNLQATPRQVQRVYTDAAAQSPQEQKIRAAIKVGPAFTTGHGQSLAYDWATGKFYMWCDRESAPRVNLSKYGVLQQISASSLKPVHQVRFRLKSKSLAVPGGHVLAFDRTGHAYFWTRPDPVNVYVYQGTVHRNNVHFRLTKQILEHGPGTCVQSMAYNPHNNRLYLVADDSIASLPVAKLAGNGSLTAADVTWTGFASTREFEGLTFGNDGQAYLMSNHNPEILVGNSLNW</sequence>
<feature type="signal peptide" evidence="1">
    <location>
        <begin position="1"/>
        <end position="25"/>
    </location>
</feature>
<reference evidence="3" key="1">
    <citation type="journal article" date="2019" name="Int. J. Syst. Evol. Microbiol.">
        <title>The Global Catalogue of Microorganisms (GCM) 10K type strain sequencing project: providing services to taxonomists for standard genome sequencing and annotation.</title>
        <authorList>
            <consortium name="The Broad Institute Genomics Platform"/>
            <consortium name="The Broad Institute Genome Sequencing Center for Infectious Disease"/>
            <person name="Wu L."/>
            <person name="Ma J."/>
        </authorList>
    </citation>
    <scope>NUCLEOTIDE SEQUENCE [LARGE SCALE GENOMIC DNA]</scope>
    <source>
        <strain evidence="3">CCM 8893</strain>
    </source>
</reference>
<evidence type="ECO:0000313" key="2">
    <source>
        <dbReference type="EMBL" id="MFC6290503.1"/>
    </source>
</evidence>
<proteinExistence type="predicted"/>